<dbReference type="AlphaFoldDB" id="A0A3D8LA93"/>
<accession>A0A3D8LA93</accession>
<protein>
    <submittedName>
        <fullName evidence="2">Uncharacterized protein</fullName>
    </submittedName>
</protein>
<keyword evidence="1" id="KW-0812">Transmembrane</keyword>
<keyword evidence="1" id="KW-1133">Transmembrane helix</keyword>
<dbReference type="Proteomes" id="UP000256708">
    <property type="component" value="Unassembled WGS sequence"/>
</dbReference>
<evidence type="ECO:0000313" key="2">
    <source>
        <dbReference type="EMBL" id="RDV14236.1"/>
    </source>
</evidence>
<evidence type="ECO:0000313" key="3">
    <source>
        <dbReference type="Proteomes" id="UP000256708"/>
    </source>
</evidence>
<organism evidence="2 3">
    <name type="scientific">Pontibacter diazotrophicus</name>
    <dbReference type="NCBI Taxonomy" id="1400979"/>
    <lineage>
        <taxon>Bacteria</taxon>
        <taxon>Pseudomonadati</taxon>
        <taxon>Bacteroidota</taxon>
        <taxon>Cytophagia</taxon>
        <taxon>Cytophagales</taxon>
        <taxon>Hymenobacteraceae</taxon>
        <taxon>Pontibacter</taxon>
    </lineage>
</organism>
<feature type="transmembrane region" description="Helical" evidence="1">
    <location>
        <begin position="46"/>
        <end position="66"/>
    </location>
</feature>
<evidence type="ECO:0000256" key="1">
    <source>
        <dbReference type="SAM" id="Phobius"/>
    </source>
</evidence>
<feature type="transmembrane region" description="Helical" evidence="1">
    <location>
        <begin position="126"/>
        <end position="142"/>
    </location>
</feature>
<dbReference type="EMBL" id="QRGR01000017">
    <property type="protein sequence ID" value="RDV14236.1"/>
    <property type="molecule type" value="Genomic_DNA"/>
</dbReference>
<keyword evidence="1" id="KW-0472">Membrane</keyword>
<proteinExistence type="predicted"/>
<sequence length="278" mass="31649">MGLHLKDTKEGKDKSVVAGEARVDEKYIKEYVTEDRTLSPIRITKLLLFIALALLVGHVVVVHLALKALGIFSNSSSLPFFKEIHYALYNQFHLGLEGNLSTYFSTFNLALASILSYVVYSTGKKATYHWLYLSLLFLFLSIDESAQLHETFGGLAGSKFNSYLDEVPPFLSWAWMVPYAVFTLLVGLYFFKFTLKLPVKTRSLFYLSGCIYVFAALGLEFCEAHFDTLYGPDNVVNKFLFPIEEFLEMVGIIIFNYALLDYLMLNKKVLQFSFTDSK</sequence>
<feature type="transmembrane region" description="Helical" evidence="1">
    <location>
        <begin position="100"/>
        <end position="119"/>
    </location>
</feature>
<name>A0A3D8LA93_9BACT</name>
<dbReference type="RefSeq" id="WP_115566527.1">
    <property type="nucleotide sequence ID" value="NZ_QRGR01000017.1"/>
</dbReference>
<dbReference type="OrthoDB" id="850482at2"/>
<comment type="caution">
    <text evidence="2">The sequence shown here is derived from an EMBL/GenBank/DDBJ whole genome shotgun (WGS) entry which is preliminary data.</text>
</comment>
<feature type="transmembrane region" description="Helical" evidence="1">
    <location>
        <begin position="246"/>
        <end position="265"/>
    </location>
</feature>
<keyword evidence="3" id="KW-1185">Reference proteome</keyword>
<feature type="transmembrane region" description="Helical" evidence="1">
    <location>
        <begin position="170"/>
        <end position="191"/>
    </location>
</feature>
<feature type="transmembrane region" description="Helical" evidence="1">
    <location>
        <begin position="203"/>
        <end position="226"/>
    </location>
</feature>
<gene>
    <name evidence="2" type="ORF">DXT99_15705</name>
</gene>
<reference evidence="3" key="1">
    <citation type="submission" date="2018-08" db="EMBL/GenBank/DDBJ databases">
        <authorList>
            <person name="Liu Z.-W."/>
            <person name="Du Z.-J."/>
        </authorList>
    </citation>
    <scope>NUCLEOTIDE SEQUENCE [LARGE SCALE GENOMIC DNA]</scope>
    <source>
        <strain evidence="3">H4X</strain>
    </source>
</reference>